<keyword evidence="5 14" id="KW-0853">WD repeat</keyword>
<comment type="subcellular location">
    <subcellularLocation>
        <location evidence="1 13">Cytoplasmic vesicle</location>
        <location evidence="1 13">COPI-coated vesicle membrane</location>
        <topology evidence="1 13">Peripheral membrane protein</topology>
        <orientation evidence="1 13">Cytoplasmic side</orientation>
    </subcellularLocation>
    <subcellularLocation>
        <location evidence="13">Golgi apparatus membrane</location>
        <topology evidence="13">Peripheral membrane protein</topology>
        <orientation evidence="13">Cytoplasmic side</orientation>
    </subcellularLocation>
    <text evidence="13">The coatomer is cytoplasmic or polymerized on the cytoplasmic side of the Golgi, as well as on the vesicles/buds originating from it.</text>
</comment>
<evidence type="ECO:0000313" key="17">
    <source>
        <dbReference type="EMBL" id="CEH12370.1"/>
    </source>
</evidence>
<dbReference type="GO" id="GO:0006886">
    <property type="term" value="P:intracellular protein transport"/>
    <property type="evidence" value="ECO:0007669"/>
    <property type="project" value="UniProtKB-UniRule"/>
</dbReference>
<comment type="similarity">
    <text evidence="2 13">Belongs to the WD repeat COPB2 family.</text>
</comment>
<dbReference type="InterPro" id="IPR050844">
    <property type="entry name" value="Coatomer_complex_subunit"/>
</dbReference>
<keyword evidence="8 13" id="KW-0653">Protein transport</keyword>
<dbReference type="GO" id="GO:0006890">
    <property type="term" value="P:retrograde vesicle-mediated transport, Golgi to endoplasmic reticulum"/>
    <property type="evidence" value="ECO:0007669"/>
    <property type="project" value="TreeGrafter"/>
</dbReference>
<evidence type="ECO:0000256" key="6">
    <source>
        <dbReference type="ARBA" id="ARBA00022737"/>
    </source>
</evidence>
<dbReference type="FunFam" id="2.130.10.10:FF:000016">
    <property type="entry name" value="Coatomer alpha subunit, putative"/>
    <property type="match status" value="1"/>
</dbReference>
<dbReference type="PRINTS" id="PR00320">
    <property type="entry name" value="GPROTEINBRPT"/>
</dbReference>
<evidence type="ECO:0000259" key="15">
    <source>
        <dbReference type="Pfam" id="PF04053"/>
    </source>
</evidence>
<keyword evidence="18" id="KW-1185">Reference proteome</keyword>
<dbReference type="AlphaFoldDB" id="A0A0N7L8Z6"/>
<dbReference type="CDD" id="cd00200">
    <property type="entry name" value="WD40"/>
    <property type="match status" value="1"/>
</dbReference>
<evidence type="ECO:0000256" key="11">
    <source>
        <dbReference type="ARBA" id="ARBA00023329"/>
    </source>
</evidence>
<dbReference type="GO" id="GO:0006888">
    <property type="term" value="P:endoplasmic reticulum to Golgi vesicle-mediated transport"/>
    <property type="evidence" value="ECO:0007669"/>
    <property type="project" value="TreeGrafter"/>
</dbReference>
<keyword evidence="6" id="KW-0677">Repeat</keyword>
<evidence type="ECO:0000256" key="13">
    <source>
        <dbReference type="PIRNR" id="PIRNR005567"/>
    </source>
</evidence>
<organism evidence="17 18">
    <name type="scientific">Ceraceosorus bombacis</name>
    <dbReference type="NCBI Taxonomy" id="401625"/>
    <lineage>
        <taxon>Eukaryota</taxon>
        <taxon>Fungi</taxon>
        <taxon>Dikarya</taxon>
        <taxon>Basidiomycota</taxon>
        <taxon>Ustilaginomycotina</taxon>
        <taxon>Exobasidiomycetes</taxon>
        <taxon>Ceraceosorales</taxon>
        <taxon>Ceraceosoraceae</taxon>
        <taxon>Ceraceosorus</taxon>
    </lineage>
</organism>
<dbReference type="Pfam" id="PF04053">
    <property type="entry name" value="B-prop_COPA_B_2nd"/>
    <property type="match status" value="1"/>
</dbReference>
<dbReference type="Gene3D" id="1.25.40.470">
    <property type="match status" value="1"/>
</dbReference>
<dbReference type="InterPro" id="IPR036322">
    <property type="entry name" value="WD40_repeat_dom_sf"/>
</dbReference>
<dbReference type="GO" id="GO:0000139">
    <property type="term" value="C:Golgi membrane"/>
    <property type="evidence" value="ECO:0007669"/>
    <property type="project" value="UniProtKB-SubCell"/>
</dbReference>
<dbReference type="PROSITE" id="PS50082">
    <property type="entry name" value="WD_REPEATS_2"/>
    <property type="match status" value="4"/>
</dbReference>
<dbReference type="InterPro" id="IPR020472">
    <property type="entry name" value="WD40_PAC1"/>
</dbReference>
<evidence type="ECO:0000256" key="2">
    <source>
        <dbReference type="ARBA" id="ARBA00010844"/>
    </source>
</evidence>
<evidence type="ECO:0000256" key="10">
    <source>
        <dbReference type="ARBA" id="ARBA00023136"/>
    </source>
</evidence>
<proteinExistence type="inferred from homology"/>
<reference evidence="17 18" key="1">
    <citation type="submission" date="2014-09" db="EMBL/GenBank/DDBJ databases">
        <authorList>
            <person name="Magalhaes I.L.F."/>
            <person name="Oliveira U."/>
            <person name="Santos F.R."/>
            <person name="Vidigal T.H.D.A."/>
            <person name="Brescovit A.D."/>
            <person name="Santos A.J."/>
        </authorList>
    </citation>
    <scope>NUCLEOTIDE SEQUENCE [LARGE SCALE GENOMIC DNA]</scope>
</reference>
<dbReference type="PANTHER" id="PTHR19876">
    <property type="entry name" value="COATOMER"/>
    <property type="match status" value="1"/>
</dbReference>
<keyword evidence="9 13" id="KW-0333">Golgi apparatus</keyword>
<dbReference type="OrthoDB" id="10261470at2759"/>
<feature type="repeat" description="WD" evidence="14">
    <location>
        <begin position="138"/>
        <end position="180"/>
    </location>
</feature>
<feature type="repeat" description="WD" evidence="14">
    <location>
        <begin position="95"/>
        <end position="127"/>
    </location>
</feature>
<dbReference type="PANTHER" id="PTHR19876:SF2">
    <property type="entry name" value="COATOMER SUBUNIT BETA"/>
    <property type="match status" value="1"/>
</dbReference>
<keyword evidence="10 13" id="KW-0472">Membrane</keyword>
<dbReference type="SMART" id="SM00320">
    <property type="entry name" value="WD40"/>
    <property type="match status" value="6"/>
</dbReference>
<feature type="repeat" description="WD" evidence="14">
    <location>
        <begin position="181"/>
        <end position="224"/>
    </location>
</feature>
<evidence type="ECO:0000313" key="18">
    <source>
        <dbReference type="Proteomes" id="UP000054845"/>
    </source>
</evidence>
<dbReference type="GO" id="GO:0006891">
    <property type="term" value="P:intra-Golgi vesicle-mediated transport"/>
    <property type="evidence" value="ECO:0007669"/>
    <property type="project" value="TreeGrafter"/>
</dbReference>
<evidence type="ECO:0000256" key="1">
    <source>
        <dbReference type="ARBA" id="ARBA00004347"/>
    </source>
</evidence>
<dbReference type="InterPro" id="IPR056176">
    <property type="entry name" value="TPR_COPA_B"/>
</dbReference>
<dbReference type="EMBL" id="CCYA01000149">
    <property type="protein sequence ID" value="CEH12370.1"/>
    <property type="molecule type" value="Genomic_DNA"/>
</dbReference>
<protein>
    <recommendedName>
        <fullName evidence="13">Coatomer subunit beta'</fullName>
    </recommendedName>
</protein>
<dbReference type="CDD" id="cd22947">
    <property type="entry name" value="Coatomer_WDAD_beta-like"/>
    <property type="match status" value="1"/>
</dbReference>
<evidence type="ECO:0000256" key="7">
    <source>
        <dbReference type="ARBA" id="ARBA00022892"/>
    </source>
</evidence>
<evidence type="ECO:0000256" key="8">
    <source>
        <dbReference type="ARBA" id="ARBA00022927"/>
    </source>
</evidence>
<name>A0A0N7L8Z6_9BASI</name>
<dbReference type="InterPro" id="IPR006692">
    <property type="entry name" value="Beta-prop_COPA/B_2nd"/>
</dbReference>
<evidence type="ECO:0000256" key="14">
    <source>
        <dbReference type="PROSITE-ProRule" id="PRU00221"/>
    </source>
</evidence>
<dbReference type="Pfam" id="PF23953">
    <property type="entry name" value="TPR_COPA_B"/>
    <property type="match status" value="1"/>
</dbReference>
<evidence type="ECO:0000256" key="9">
    <source>
        <dbReference type="ARBA" id="ARBA00023034"/>
    </source>
</evidence>
<dbReference type="Gene3D" id="2.130.10.10">
    <property type="entry name" value="YVTN repeat-like/Quinoprotein amine dehydrogenase"/>
    <property type="match status" value="1"/>
</dbReference>
<keyword evidence="4 13" id="KW-0963">Cytoplasm</keyword>
<evidence type="ECO:0000256" key="12">
    <source>
        <dbReference type="ARBA" id="ARBA00025536"/>
    </source>
</evidence>
<feature type="domain" description="COPA/B TPR" evidence="16">
    <location>
        <begin position="595"/>
        <end position="778"/>
    </location>
</feature>
<dbReference type="FunFam" id="1.25.40.470:FF:000001">
    <property type="entry name" value="Coatomer subunit beta"/>
    <property type="match status" value="1"/>
</dbReference>
<comment type="subunit">
    <text evidence="13">Oligomeric complex that consists of at least the alpha, beta, beta', gamma, delta, epsilon and zeta subunits.</text>
</comment>
<dbReference type="SUPFAM" id="SSF101898">
    <property type="entry name" value="NHL repeat"/>
    <property type="match status" value="1"/>
</dbReference>
<dbReference type="Pfam" id="PF00400">
    <property type="entry name" value="WD40"/>
    <property type="match status" value="6"/>
</dbReference>
<dbReference type="PIRSF" id="PIRSF005567">
    <property type="entry name" value="Coatomer_beta'_subunit"/>
    <property type="match status" value="1"/>
</dbReference>
<feature type="repeat" description="WD" evidence="14">
    <location>
        <begin position="225"/>
        <end position="266"/>
    </location>
</feature>
<dbReference type="STRING" id="401625.A0A0N7L8Z6"/>
<dbReference type="InterPro" id="IPR001680">
    <property type="entry name" value="WD40_rpt"/>
</dbReference>
<dbReference type="InterPro" id="IPR016453">
    <property type="entry name" value="COPB2"/>
</dbReference>
<evidence type="ECO:0000256" key="3">
    <source>
        <dbReference type="ARBA" id="ARBA00022448"/>
    </source>
</evidence>
<sequence length="852" mass="94489">MPMTLDIERKLFARSDRVKSVDFHPTEPWVVTGLYSGAVHIHNYTTGSIVKTFEVAEVPVRCVRFIARKSWFIAGSDDFQLRVFNYNTHEKVTSFEAHPDYIRSLAVHPTGPYVLTGSDDMTIRMWDWEKGWRHVQTFEGHAHYIMALAFNPKDSNSFASACLDHTVKFWTLGSSTANFTLEAHARGVNYVDYYHGGDKPYVITVSDDRTVKIWDYISKSCVQTLEGHVSNVSFAVFHPSLPLIVSGSEDGTVKLWHSNTYRLETTLDYGLERVWSIAYKKTGNDVALGYDEGVVVVKLGKEEPSVSMDGSGKVVWVKGADVLSANLGTNDYADVTDGQRIAAGSREMGTTEVYAQLMLHSPNGRFVTVCGDGEYIIYTALAWRNKAFGSGLGFAWSHDSNTYAVRESSTSLKVFRNFKERPGLISPGYSFEDVKGGALLGLLGNGFVCFYDWDTGALVRRIDVDAKNLYWSTTNELVAIAGEESFYVLRFDREPYQTYLDSGAPVEDDGVEDAFDVITEIPEVIRTAKWTGECLLYTNGQNRIQYLVGEHTYTINHSDQELYLLGYLPQHGRVYLVDKDVNFFSYALSLAVVEYQTAILRQDLDGAKEILERVPSEQRNRIARFLEAQELRQLALEVSTDPDHRFDLAVALDDFETALDIARTGPAAGSEPRWRTIGDKALARWNVTLARECFEKANDFSSLLLLDTSTGNRQGLQTLASDARGKGSSNIAFAALLSVGDAQGCVDILEETGRSAEAALFARTYAPSKVHASVNSWRAELNATKRTKQSAIAASLADPVSNPEAFEEGWEAALAKEEELLAALPFRRATEAEPPVVVPAQVASTNGPNGVV</sequence>
<dbReference type="Proteomes" id="UP000054845">
    <property type="component" value="Unassembled WGS sequence"/>
</dbReference>
<keyword evidence="7 13" id="KW-0931">ER-Golgi transport</keyword>
<dbReference type="GO" id="GO:0030126">
    <property type="term" value="C:COPI vesicle coat"/>
    <property type="evidence" value="ECO:0007669"/>
    <property type="project" value="TreeGrafter"/>
</dbReference>
<evidence type="ECO:0000256" key="5">
    <source>
        <dbReference type="ARBA" id="ARBA00022574"/>
    </source>
</evidence>
<keyword evidence="11 13" id="KW-0968">Cytoplasmic vesicle</keyword>
<dbReference type="GO" id="GO:0005198">
    <property type="term" value="F:structural molecule activity"/>
    <property type="evidence" value="ECO:0007669"/>
    <property type="project" value="UniProtKB-UniRule"/>
</dbReference>
<accession>A0A0N7L8Z6</accession>
<dbReference type="SUPFAM" id="SSF50978">
    <property type="entry name" value="WD40 repeat-like"/>
    <property type="match status" value="1"/>
</dbReference>
<evidence type="ECO:0000256" key="4">
    <source>
        <dbReference type="ARBA" id="ARBA00022490"/>
    </source>
</evidence>
<evidence type="ECO:0000259" key="16">
    <source>
        <dbReference type="Pfam" id="PF23953"/>
    </source>
</evidence>
<feature type="domain" description="COPA/B second beta-propeller" evidence="15">
    <location>
        <begin position="321"/>
        <end position="578"/>
    </location>
</feature>
<dbReference type="PROSITE" id="PS50294">
    <property type="entry name" value="WD_REPEATS_REGION"/>
    <property type="match status" value="3"/>
</dbReference>
<comment type="function">
    <text evidence="12 13">The coatomer is a cytosolic protein complex that binds to dilysine motifs and reversibly associates with Golgi non-clathrin-coated vesicles, which further mediate biosynthetic protein transport from the ER, via the Golgi up to the trans Golgi network. Coatomer complex is required for budding from Golgi membranes, and is essential for the retrograde Golgi-to-ER transport of dilysine-tagged proteins.</text>
</comment>
<keyword evidence="3 13" id="KW-0813">Transport</keyword>
<dbReference type="InterPro" id="IPR015943">
    <property type="entry name" value="WD40/YVTN_repeat-like_dom_sf"/>
</dbReference>